<dbReference type="WBParaSite" id="TASK_0000416801-mRNA-1">
    <property type="protein sequence ID" value="TASK_0000416801-mRNA-1"/>
    <property type="gene ID" value="TASK_0000416801"/>
</dbReference>
<dbReference type="EMBL" id="UYRS01018332">
    <property type="protein sequence ID" value="VDK32989.1"/>
    <property type="molecule type" value="Genomic_DNA"/>
</dbReference>
<evidence type="ECO:0000313" key="1">
    <source>
        <dbReference type="EMBL" id="VDK32989.1"/>
    </source>
</evidence>
<protein>
    <submittedName>
        <fullName evidence="3">Endo/exonuclease/phosphatase domain-containing protein</fullName>
    </submittedName>
</protein>
<sequence length="360" mass="40933">MTDSSHDGSIWNIETEVAPCPKSMPSSKVSYHVAHIDLVPSAFFITSKVDQYLRLCAKRLSELIAREFHGILVTVTYLQGNIHESKRDRRAADAIHFQSFSNPIWWRCLPPFNVHDKYSTFSKGGKEMSPFGCTWRSLLKIKRTFEGLRSRLAVISNLHLGLCPAEDQRFIEHQSGADRQLDDWPINLRLGVPTLNPRVKLLLATPPSLSWAFTVALEFYRLQAKGRKAQGSDTNLTEETVGVLENWINFMTYGTLLKEDSERYSYINKNLLYATTSMAQRTSSWPPPLTIVVECSGMEGLAQETDKADERLIPLETAWRNAVHNNTTEGHAIVLHEIDIDQMKEVVAQRVVEMCKKRLT</sequence>
<organism evidence="3">
    <name type="scientific">Taenia asiatica</name>
    <name type="common">Asian tapeworm</name>
    <dbReference type="NCBI Taxonomy" id="60517"/>
    <lineage>
        <taxon>Eukaryota</taxon>
        <taxon>Metazoa</taxon>
        <taxon>Spiralia</taxon>
        <taxon>Lophotrochozoa</taxon>
        <taxon>Platyhelminthes</taxon>
        <taxon>Cestoda</taxon>
        <taxon>Eucestoda</taxon>
        <taxon>Cyclophyllidea</taxon>
        <taxon>Taeniidae</taxon>
        <taxon>Taenia</taxon>
    </lineage>
</organism>
<evidence type="ECO:0000313" key="3">
    <source>
        <dbReference type="WBParaSite" id="TASK_0000416801-mRNA-1"/>
    </source>
</evidence>
<dbReference type="Proteomes" id="UP000282613">
    <property type="component" value="Unassembled WGS sequence"/>
</dbReference>
<gene>
    <name evidence="1" type="ORF">TASK_LOCUS4169</name>
</gene>
<accession>A0A0R3W2T3</accession>
<name>A0A0R3W2T3_TAEAS</name>
<reference evidence="3" key="1">
    <citation type="submission" date="2017-02" db="UniProtKB">
        <authorList>
            <consortium name="WormBaseParasite"/>
        </authorList>
    </citation>
    <scope>IDENTIFICATION</scope>
</reference>
<dbReference type="OrthoDB" id="6248775at2759"/>
<reference evidence="1 2" key="2">
    <citation type="submission" date="2018-11" db="EMBL/GenBank/DDBJ databases">
        <authorList>
            <consortium name="Pathogen Informatics"/>
        </authorList>
    </citation>
    <scope>NUCLEOTIDE SEQUENCE [LARGE SCALE GENOMIC DNA]</scope>
</reference>
<proteinExistence type="predicted"/>
<evidence type="ECO:0000313" key="2">
    <source>
        <dbReference type="Proteomes" id="UP000282613"/>
    </source>
</evidence>
<keyword evidence="2" id="KW-1185">Reference proteome</keyword>
<dbReference type="AlphaFoldDB" id="A0A0R3W2T3"/>